<keyword evidence="3" id="KW-1185">Reference proteome</keyword>
<comment type="caution">
    <text evidence="2">The sequence shown here is derived from an EMBL/GenBank/DDBJ whole genome shotgun (WGS) entry which is preliminary data.</text>
</comment>
<evidence type="ECO:0000256" key="1">
    <source>
        <dbReference type="SAM" id="Phobius"/>
    </source>
</evidence>
<dbReference type="RefSeq" id="WP_263073935.1">
    <property type="nucleotide sequence ID" value="NZ_JAOUSF010000004.1"/>
</dbReference>
<evidence type="ECO:0000313" key="3">
    <source>
        <dbReference type="Proteomes" id="UP001209318"/>
    </source>
</evidence>
<name>A0AAE3IUF5_9BACI</name>
<proteinExistence type="predicted"/>
<organism evidence="2 3">
    <name type="scientific">Perspicuibacillus lycopersici</name>
    <dbReference type="NCBI Taxonomy" id="1325689"/>
    <lineage>
        <taxon>Bacteria</taxon>
        <taxon>Bacillati</taxon>
        <taxon>Bacillota</taxon>
        <taxon>Bacilli</taxon>
        <taxon>Bacillales</taxon>
        <taxon>Bacillaceae</taxon>
        <taxon>Perspicuibacillus</taxon>
    </lineage>
</organism>
<keyword evidence="1" id="KW-0812">Transmembrane</keyword>
<feature type="transmembrane region" description="Helical" evidence="1">
    <location>
        <begin position="23"/>
        <end position="42"/>
    </location>
</feature>
<dbReference type="Pfam" id="PF19903">
    <property type="entry name" value="DUF6376"/>
    <property type="match status" value="1"/>
</dbReference>
<accession>A0AAE3IUF5</accession>
<evidence type="ECO:0000313" key="2">
    <source>
        <dbReference type="EMBL" id="MCU9614632.1"/>
    </source>
</evidence>
<dbReference type="InterPro" id="IPR045956">
    <property type="entry name" value="DUF6376"/>
</dbReference>
<keyword evidence="1" id="KW-1133">Transmembrane helix</keyword>
<protein>
    <submittedName>
        <fullName evidence="2">DUF6376 family protein</fullName>
    </submittedName>
</protein>
<reference evidence="2" key="1">
    <citation type="submission" date="2022-10" db="EMBL/GenBank/DDBJ databases">
        <title>Description of Fervidibacillus gen. nov. in the family Fervidibacillaceae fam. nov. with two species, Fervidibacillus albus sp. nov., and Fervidibacillus halotolerans sp. nov., isolated from tidal flat sediments.</title>
        <authorList>
            <person name="Kwon K.K."/>
            <person name="Yang S.-H."/>
        </authorList>
    </citation>
    <scope>NUCLEOTIDE SEQUENCE</scope>
    <source>
        <strain evidence="2">JCM 19140</strain>
    </source>
</reference>
<dbReference type="Proteomes" id="UP001209318">
    <property type="component" value="Unassembled WGS sequence"/>
</dbReference>
<gene>
    <name evidence="2" type="ORF">OEV98_13895</name>
</gene>
<dbReference type="AlphaFoldDB" id="A0AAE3IUF5"/>
<sequence>MKKTMVIVIVVNPKEGSGLLKKLLFIVLLFGSVFISGCSFLGEVNNTIEYVNDTTAYINELSNFADDAPQMIQNAVTDPSVKEELDNQLHLIVEEIETFQAIEPPAIAEQIHQQIVDNSETLLQQINEVLNAGENYINLLENSPIFETINNMNSFLKTLEELGQ</sequence>
<keyword evidence="1" id="KW-0472">Membrane</keyword>
<dbReference type="EMBL" id="JAOUSF010000004">
    <property type="protein sequence ID" value="MCU9614632.1"/>
    <property type="molecule type" value="Genomic_DNA"/>
</dbReference>